<accession>A0A540K6W8</accession>
<dbReference type="Proteomes" id="UP000315295">
    <property type="component" value="Unassembled WGS sequence"/>
</dbReference>
<comment type="caution">
    <text evidence="2">The sequence shown here is derived from an EMBL/GenBank/DDBJ whole genome shotgun (WGS) entry which is preliminary data.</text>
</comment>
<organism evidence="2 3">
    <name type="scientific">Malus baccata</name>
    <name type="common">Siberian crab apple</name>
    <name type="synonym">Pyrus baccata</name>
    <dbReference type="NCBI Taxonomy" id="106549"/>
    <lineage>
        <taxon>Eukaryota</taxon>
        <taxon>Viridiplantae</taxon>
        <taxon>Streptophyta</taxon>
        <taxon>Embryophyta</taxon>
        <taxon>Tracheophyta</taxon>
        <taxon>Spermatophyta</taxon>
        <taxon>Magnoliopsida</taxon>
        <taxon>eudicotyledons</taxon>
        <taxon>Gunneridae</taxon>
        <taxon>Pentapetalae</taxon>
        <taxon>rosids</taxon>
        <taxon>fabids</taxon>
        <taxon>Rosales</taxon>
        <taxon>Rosaceae</taxon>
        <taxon>Amygdaloideae</taxon>
        <taxon>Maleae</taxon>
        <taxon>Malus</taxon>
    </lineage>
</organism>
<evidence type="ECO:0000313" key="2">
    <source>
        <dbReference type="EMBL" id="TQD69965.1"/>
    </source>
</evidence>
<sequence>MADDNSMLLCFSVLCDKVFFRCVMATKSPQVLNYSGRVIPATSLTFPLLRRNRRVKILSAKLKIAKAFTKEAARACPDRRTRSARASTSSSTPKPHEFLDITAMSEKEWSAGETNGDEVASKGFAVEKSSNTSSKSDIGS</sequence>
<proteinExistence type="predicted"/>
<evidence type="ECO:0000256" key="1">
    <source>
        <dbReference type="SAM" id="MobiDB-lite"/>
    </source>
</evidence>
<keyword evidence="3" id="KW-1185">Reference proteome</keyword>
<gene>
    <name evidence="2" type="ORF">C1H46_044503</name>
</gene>
<name>A0A540K6W8_MALBA</name>
<dbReference type="AlphaFoldDB" id="A0A540K6W8"/>
<protein>
    <submittedName>
        <fullName evidence="2">Uncharacterized protein</fullName>
    </submittedName>
</protein>
<feature type="region of interest" description="Disordered" evidence="1">
    <location>
        <begin position="73"/>
        <end position="140"/>
    </location>
</feature>
<evidence type="ECO:0000313" key="3">
    <source>
        <dbReference type="Proteomes" id="UP000315295"/>
    </source>
</evidence>
<dbReference type="EMBL" id="VIEB01002202">
    <property type="protein sequence ID" value="TQD69965.1"/>
    <property type="molecule type" value="Genomic_DNA"/>
</dbReference>
<feature type="compositionally biased region" description="Basic and acidic residues" evidence="1">
    <location>
        <begin position="94"/>
        <end position="110"/>
    </location>
</feature>
<reference evidence="2 3" key="1">
    <citation type="journal article" date="2019" name="G3 (Bethesda)">
        <title>Sequencing of a Wild Apple (Malus baccata) Genome Unravels the Differences Between Cultivated and Wild Apple Species Regarding Disease Resistance and Cold Tolerance.</title>
        <authorList>
            <person name="Chen X."/>
        </authorList>
    </citation>
    <scope>NUCLEOTIDE SEQUENCE [LARGE SCALE GENOMIC DNA]</scope>
    <source>
        <strain evidence="3">cv. Shandingzi</strain>
        <tissue evidence="2">Leaves</tissue>
    </source>
</reference>
<feature type="compositionally biased region" description="Polar residues" evidence="1">
    <location>
        <begin position="128"/>
        <end position="140"/>
    </location>
</feature>